<evidence type="ECO:0000256" key="5">
    <source>
        <dbReference type="ARBA" id="ARBA00053028"/>
    </source>
</evidence>
<gene>
    <name evidence="6" type="ORF">SI859A1_00462</name>
</gene>
<dbReference type="SFLD" id="SFLDG01018">
    <property type="entry name" value="Squalene/Phytoene_Synthase_Lik"/>
    <property type="match status" value="1"/>
</dbReference>
<dbReference type="FunFam" id="1.10.600.10:FF:000020">
    <property type="entry name" value="Phytoene synthase"/>
    <property type="match status" value="1"/>
</dbReference>
<evidence type="ECO:0000256" key="3">
    <source>
        <dbReference type="ARBA" id="ARBA00022679"/>
    </source>
</evidence>
<dbReference type="PROSITE" id="PS01045">
    <property type="entry name" value="SQUALEN_PHYTOEN_SYN_2"/>
    <property type="match status" value="1"/>
</dbReference>
<keyword evidence="4" id="KW-0125">Carotenoid biosynthesis</keyword>
<dbReference type="Pfam" id="PF00494">
    <property type="entry name" value="SQS_PSY"/>
    <property type="match status" value="1"/>
</dbReference>
<dbReference type="EMBL" id="AAPJ01000004">
    <property type="protein sequence ID" value="EAS49802.1"/>
    <property type="molecule type" value="Genomic_DNA"/>
</dbReference>
<dbReference type="SFLD" id="SFLDS00005">
    <property type="entry name" value="Isoprenoid_Synthase_Type_I"/>
    <property type="match status" value="1"/>
</dbReference>
<dbReference type="Proteomes" id="UP000000321">
    <property type="component" value="Unassembled WGS sequence"/>
</dbReference>
<reference evidence="6 7" key="1">
    <citation type="journal article" date="2008" name="Appl. Environ. Microbiol.">
        <title>Genomic insights into Mn(II) oxidation by the marine alphaproteobacterium Aurantimonas sp. strain SI85-9A1.</title>
        <authorList>
            <person name="Dick G.J."/>
            <person name="Podell S."/>
            <person name="Johnson H.A."/>
            <person name="Rivera-Espinoza Y."/>
            <person name="Bernier-Latmani R."/>
            <person name="McCarthy J.K."/>
            <person name="Torpey J.W."/>
            <person name="Clement B.G."/>
            <person name="Gaasterland T."/>
            <person name="Tebo B.M."/>
        </authorList>
    </citation>
    <scope>NUCLEOTIDE SEQUENCE [LARGE SCALE GENOMIC DNA]</scope>
    <source>
        <strain evidence="6 7">SI85-9A1</strain>
    </source>
</reference>
<dbReference type="GO" id="GO:0004311">
    <property type="term" value="F:geranylgeranyl diphosphate synthase activity"/>
    <property type="evidence" value="ECO:0007669"/>
    <property type="project" value="InterPro"/>
</dbReference>
<comment type="similarity">
    <text evidence="2">Belongs to the phytoene/squalene synthase family.</text>
</comment>
<name>Q1YGX7_AURMS</name>
<dbReference type="InterPro" id="IPR019845">
    <property type="entry name" value="Squalene/phytoene_synthase_CS"/>
</dbReference>
<dbReference type="Gene3D" id="1.10.600.10">
    <property type="entry name" value="Farnesyl Diphosphate Synthase"/>
    <property type="match status" value="1"/>
</dbReference>
<dbReference type="PROSITE" id="PS01044">
    <property type="entry name" value="SQUALEN_PHYTOEN_SYN_1"/>
    <property type="match status" value="1"/>
</dbReference>
<evidence type="ECO:0000313" key="7">
    <source>
        <dbReference type="Proteomes" id="UP000000321"/>
    </source>
</evidence>
<dbReference type="SFLD" id="SFLDG01212">
    <property type="entry name" value="Phytoene_synthase_like"/>
    <property type="match status" value="1"/>
</dbReference>
<dbReference type="InterPro" id="IPR044843">
    <property type="entry name" value="Trans_IPPS_bact-type"/>
</dbReference>
<dbReference type="CDD" id="cd00683">
    <property type="entry name" value="Trans_IPPS_HH"/>
    <property type="match status" value="1"/>
</dbReference>
<dbReference type="AlphaFoldDB" id="Q1YGX7"/>
<evidence type="ECO:0000256" key="2">
    <source>
        <dbReference type="ARBA" id="ARBA00006251"/>
    </source>
</evidence>
<dbReference type="InterPro" id="IPR002060">
    <property type="entry name" value="Squ/phyt_synthse"/>
</dbReference>
<dbReference type="InterPro" id="IPR033904">
    <property type="entry name" value="Trans_IPPS_HH"/>
</dbReference>
<dbReference type="SUPFAM" id="SSF48576">
    <property type="entry name" value="Terpenoid synthases"/>
    <property type="match status" value="1"/>
</dbReference>
<evidence type="ECO:0000256" key="4">
    <source>
        <dbReference type="ARBA" id="ARBA00022746"/>
    </source>
</evidence>
<comment type="pathway">
    <text evidence="1">Carotenoid biosynthesis; phytoene biosynthesis.</text>
</comment>
<keyword evidence="7" id="KW-1185">Reference proteome</keyword>
<dbReference type="RefSeq" id="WP_009208341.1">
    <property type="nucleotide sequence ID" value="NZ_BBWP01000034.1"/>
</dbReference>
<sequence length="329" mass="35753">MLASQPIAVPLDPAARADLAAMAEDTIAKGSRSFAAAARLFDAETRRSAMMLYAWCRHCDDTIDDQVLGFARRPLGTLCSGAERLALLERETLAALRGEPTSHPSFRAVADVVARHGLPQELLLQHLHGYRMDVEERHYATVADTLTYCYHVAGVVGVMMSMVMGAKDETTLDRASDLGIAFQLTNIARDIVEDARAGRVYLPAEWLADADLKPGDLADPRQRPVVSLVANRLIDLAEPYYASAFHGLRELPPRSAWAVATAHGVYREIGMQVKGLGANAWDARVSTGRRQKLGHVARGAAKAALARRGGPAGRSEALWTRPRLMGPAR</sequence>
<dbReference type="HOGENOM" id="CLU_037269_1_0_5"/>
<keyword evidence="3" id="KW-0808">Transferase</keyword>
<dbReference type="GO" id="GO:0051996">
    <property type="term" value="F:squalene synthase [NAD(P)H] activity"/>
    <property type="evidence" value="ECO:0007669"/>
    <property type="project" value="InterPro"/>
</dbReference>
<comment type="caution">
    <text evidence="6">The sequence shown here is derived from an EMBL/GenBank/DDBJ whole genome shotgun (WGS) entry which is preliminary data.</text>
</comment>
<dbReference type="BioCyc" id="AURANTIMONAS:SI859A1_00462-MONOMER"/>
<comment type="cofactor">
    <cofactor evidence="5">
        <name>ATP</name>
        <dbReference type="ChEBI" id="CHEBI:30616"/>
    </cofactor>
</comment>
<dbReference type="InterPro" id="IPR008949">
    <property type="entry name" value="Isoprenoid_synthase_dom_sf"/>
</dbReference>
<organism evidence="6 7">
    <name type="scientific">Aurantimonas manganoxydans (strain ATCC BAA-1229 / DSM 21871 / SI85-9A1)</name>
    <dbReference type="NCBI Taxonomy" id="287752"/>
    <lineage>
        <taxon>Bacteria</taxon>
        <taxon>Pseudomonadati</taxon>
        <taxon>Pseudomonadota</taxon>
        <taxon>Alphaproteobacteria</taxon>
        <taxon>Hyphomicrobiales</taxon>
        <taxon>Aurantimonadaceae</taxon>
        <taxon>Aurantimonas</taxon>
    </lineage>
</organism>
<dbReference type="GO" id="GO:0016117">
    <property type="term" value="P:carotenoid biosynthetic process"/>
    <property type="evidence" value="ECO:0007669"/>
    <property type="project" value="UniProtKB-KW"/>
</dbReference>
<evidence type="ECO:0000313" key="6">
    <source>
        <dbReference type="EMBL" id="EAS49802.1"/>
    </source>
</evidence>
<proteinExistence type="inferred from homology"/>
<dbReference type="PANTHER" id="PTHR31480">
    <property type="entry name" value="BIFUNCTIONAL LYCOPENE CYCLASE/PHYTOENE SYNTHASE"/>
    <property type="match status" value="1"/>
</dbReference>
<accession>Q1YGX7</accession>
<protein>
    <submittedName>
        <fullName evidence="6">Phytoene synthase</fullName>
    </submittedName>
</protein>
<evidence type="ECO:0000256" key="1">
    <source>
        <dbReference type="ARBA" id="ARBA00004684"/>
    </source>
</evidence>